<protein>
    <submittedName>
        <fullName evidence="6">TetR family transcriptional regulator</fullName>
    </submittedName>
</protein>
<dbReference type="PANTHER" id="PTHR30055:SF151">
    <property type="entry name" value="TRANSCRIPTIONAL REGULATORY PROTEIN"/>
    <property type="match status" value="1"/>
</dbReference>
<dbReference type="RefSeq" id="WP_187683600.1">
    <property type="nucleotide sequence ID" value="NZ_AP023396.1"/>
</dbReference>
<evidence type="ECO:0000256" key="4">
    <source>
        <dbReference type="PROSITE-ProRule" id="PRU00335"/>
    </source>
</evidence>
<reference evidence="6 7" key="1">
    <citation type="submission" date="2020-08" db="EMBL/GenBank/DDBJ databases">
        <title>Genome Sequencing of Nocardia wallacei strain FMUON74 and assembly.</title>
        <authorList>
            <person name="Toyokawa M."/>
            <person name="Uesaka K."/>
        </authorList>
    </citation>
    <scope>NUCLEOTIDE SEQUENCE [LARGE SCALE GENOMIC DNA]</scope>
    <source>
        <strain evidence="6 7">FMUON74</strain>
    </source>
</reference>
<dbReference type="AlphaFoldDB" id="A0A7G1KPQ7"/>
<evidence type="ECO:0000256" key="2">
    <source>
        <dbReference type="ARBA" id="ARBA00023125"/>
    </source>
</evidence>
<dbReference type="KEGG" id="nwl:NWFMUON74_43180"/>
<dbReference type="SUPFAM" id="SSF46689">
    <property type="entry name" value="Homeodomain-like"/>
    <property type="match status" value="1"/>
</dbReference>
<dbReference type="GO" id="GO:0000976">
    <property type="term" value="F:transcription cis-regulatory region binding"/>
    <property type="evidence" value="ECO:0007669"/>
    <property type="project" value="TreeGrafter"/>
</dbReference>
<dbReference type="Pfam" id="PF02909">
    <property type="entry name" value="TetR_C_1"/>
    <property type="match status" value="1"/>
</dbReference>
<dbReference type="PANTHER" id="PTHR30055">
    <property type="entry name" value="HTH-TYPE TRANSCRIPTIONAL REGULATOR RUTR"/>
    <property type="match status" value="1"/>
</dbReference>
<dbReference type="Proteomes" id="UP000516173">
    <property type="component" value="Chromosome"/>
</dbReference>
<dbReference type="GO" id="GO:0003700">
    <property type="term" value="F:DNA-binding transcription factor activity"/>
    <property type="evidence" value="ECO:0007669"/>
    <property type="project" value="TreeGrafter"/>
</dbReference>
<keyword evidence="2 4" id="KW-0238">DNA-binding</keyword>
<dbReference type="InterPro" id="IPR009057">
    <property type="entry name" value="Homeodomain-like_sf"/>
</dbReference>
<dbReference type="GeneID" id="80348790"/>
<dbReference type="Pfam" id="PF00440">
    <property type="entry name" value="TetR_N"/>
    <property type="match status" value="1"/>
</dbReference>
<name>A0A7G1KPQ7_9NOCA</name>
<organism evidence="6 7">
    <name type="scientific">Nocardia wallacei</name>
    <dbReference type="NCBI Taxonomy" id="480035"/>
    <lineage>
        <taxon>Bacteria</taxon>
        <taxon>Bacillati</taxon>
        <taxon>Actinomycetota</taxon>
        <taxon>Actinomycetes</taxon>
        <taxon>Mycobacteriales</taxon>
        <taxon>Nocardiaceae</taxon>
        <taxon>Nocardia</taxon>
    </lineage>
</organism>
<evidence type="ECO:0000256" key="3">
    <source>
        <dbReference type="ARBA" id="ARBA00023163"/>
    </source>
</evidence>
<dbReference type="PRINTS" id="PR00455">
    <property type="entry name" value="HTHTETR"/>
</dbReference>
<dbReference type="SUPFAM" id="SSF48498">
    <property type="entry name" value="Tetracyclin repressor-like, C-terminal domain"/>
    <property type="match status" value="1"/>
</dbReference>
<dbReference type="InterPro" id="IPR050109">
    <property type="entry name" value="HTH-type_TetR-like_transc_reg"/>
</dbReference>
<dbReference type="InterPro" id="IPR036271">
    <property type="entry name" value="Tet_transcr_reg_TetR-rel_C_sf"/>
</dbReference>
<keyword evidence="1" id="KW-0805">Transcription regulation</keyword>
<feature type="domain" description="HTH tetR-type" evidence="5">
    <location>
        <begin position="30"/>
        <end position="90"/>
    </location>
</feature>
<keyword evidence="3" id="KW-0804">Transcription</keyword>
<dbReference type="Gene3D" id="1.10.10.60">
    <property type="entry name" value="Homeodomain-like"/>
    <property type="match status" value="1"/>
</dbReference>
<evidence type="ECO:0000313" key="6">
    <source>
        <dbReference type="EMBL" id="BCK56546.1"/>
    </source>
</evidence>
<feature type="DNA-binding region" description="H-T-H motif" evidence="4">
    <location>
        <begin position="53"/>
        <end position="72"/>
    </location>
</feature>
<dbReference type="EMBL" id="AP023396">
    <property type="protein sequence ID" value="BCK56546.1"/>
    <property type="molecule type" value="Genomic_DNA"/>
</dbReference>
<dbReference type="InterPro" id="IPR004111">
    <property type="entry name" value="Repressor_TetR_C"/>
</dbReference>
<proteinExistence type="predicted"/>
<dbReference type="Gene3D" id="1.10.357.10">
    <property type="entry name" value="Tetracycline Repressor, domain 2"/>
    <property type="match status" value="1"/>
</dbReference>
<dbReference type="GO" id="GO:0045892">
    <property type="term" value="P:negative regulation of DNA-templated transcription"/>
    <property type="evidence" value="ECO:0007669"/>
    <property type="project" value="InterPro"/>
</dbReference>
<dbReference type="InterPro" id="IPR001647">
    <property type="entry name" value="HTH_TetR"/>
</dbReference>
<accession>A0A7G1KPQ7</accession>
<sequence>MREPGAAAVPPELARLWRLPVPHRQGRPPALDVETVVAAAIELADGQGLAAVTLEKVARALGFTKMALYRHVGSKEHLLELMADRAVGAPPDIHHPPRLWRTALTECALALRDCYTRRGWLLHVPLTGPPRGPHSIAWVDVQLRALRGATLNEATKLGLLMPLDGYVRQACLQEQQMRAGRGERDQAAVEFEYGTTLARLVDPDRYPYAAKLFAAAPFPEPTEPGRDIAAEDFRFGLDVVLDGIAAVLARAQGEGGMIGGANTSSSGVGPV</sequence>
<evidence type="ECO:0000313" key="7">
    <source>
        <dbReference type="Proteomes" id="UP000516173"/>
    </source>
</evidence>
<evidence type="ECO:0000259" key="5">
    <source>
        <dbReference type="PROSITE" id="PS50977"/>
    </source>
</evidence>
<keyword evidence="7" id="KW-1185">Reference proteome</keyword>
<gene>
    <name evidence="6" type="ORF">NWFMUON74_43180</name>
</gene>
<evidence type="ECO:0000256" key="1">
    <source>
        <dbReference type="ARBA" id="ARBA00023015"/>
    </source>
</evidence>
<dbReference type="PROSITE" id="PS50977">
    <property type="entry name" value="HTH_TETR_2"/>
    <property type="match status" value="1"/>
</dbReference>